<dbReference type="Proteomes" id="UP000490980">
    <property type="component" value="Unassembled WGS sequence"/>
</dbReference>
<proteinExistence type="predicted"/>
<keyword evidence="2" id="KW-1185">Reference proteome</keyword>
<reference evidence="1 2" key="1">
    <citation type="submission" date="2020-03" db="EMBL/GenBank/DDBJ databases">
        <authorList>
            <person name="Lai Q."/>
        </authorList>
    </citation>
    <scope>NUCLEOTIDE SEQUENCE [LARGE SCALE GENOMIC DNA]</scope>
    <source>
        <strain evidence="1 2">CCUG 25036</strain>
    </source>
</reference>
<accession>A0A7X5ZIL6</accession>
<gene>
    <name evidence="1" type="ORF">HBF25_10945</name>
</gene>
<dbReference type="EMBL" id="JAARLZ010000005">
    <property type="protein sequence ID" value="NII06904.1"/>
    <property type="molecule type" value="Genomic_DNA"/>
</dbReference>
<evidence type="ECO:0000313" key="2">
    <source>
        <dbReference type="Proteomes" id="UP000490980"/>
    </source>
</evidence>
<sequence>MTSVVVWKNQETNQVWSAADSRYSRDRPLTEQAGKLLPLRVSAHRPIKDGDKVHWDGVLELKLGFAYAGAIVPALVTHTMLTRLLAAVGSPHLRLPSLQRVADLAADVATSVIYDVAQGYGRRYDLAVFECALFGSDIGDARSLPDYGTDVGAFHCYPHDRHDSWPLVSPRRVELDQGEFLVMGTSPLEVADVVLARDPSRAFADFEPADAIGELIRTGRFEDVGGYVQLFNPIEGASIRQGQSGRPNVFGYDITRAEEILGLELALLR</sequence>
<protein>
    <submittedName>
        <fullName evidence="1">Uncharacterized protein</fullName>
    </submittedName>
</protein>
<dbReference type="AlphaFoldDB" id="A0A7X5ZIL6"/>
<comment type="caution">
    <text evidence="1">The sequence shown here is derived from an EMBL/GenBank/DDBJ whole genome shotgun (WGS) entry which is preliminary data.</text>
</comment>
<name>A0A7X5ZIL6_9GAMM</name>
<dbReference type="RefSeq" id="WP_166948300.1">
    <property type="nucleotide sequence ID" value="NZ_JAARLZ010000005.1"/>
</dbReference>
<organism evidence="1 2">
    <name type="scientific">Luteibacter anthropi</name>
    <dbReference type="NCBI Taxonomy" id="564369"/>
    <lineage>
        <taxon>Bacteria</taxon>
        <taxon>Pseudomonadati</taxon>
        <taxon>Pseudomonadota</taxon>
        <taxon>Gammaproteobacteria</taxon>
        <taxon>Lysobacterales</taxon>
        <taxon>Rhodanobacteraceae</taxon>
        <taxon>Luteibacter</taxon>
    </lineage>
</organism>
<evidence type="ECO:0000313" key="1">
    <source>
        <dbReference type="EMBL" id="NII06904.1"/>
    </source>
</evidence>